<evidence type="ECO:0000256" key="2">
    <source>
        <dbReference type="ARBA" id="ARBA00022490"/>
    </source>
</evidence>
<evidence type="ECO:0000256" key="3">
    <source>
        <dbReference type="ARBA" id="ARBA00023212"/>
    </source>
</evidence>
<dbReference type="GO" id="GO:0015630">
    <property type="term" value="C:microtubule cytoskeleton"/>
    <property type="evidence" value="ECO:0007669"/>
    <property type="project" value="UniProtKB-ARBA"/>
</dbReference>
<keyword evidence="3" id="KW-0206">Cytoskeleton</keyword>
<feature type="domain" description="Ciliary microtubule inner protein 2A-C-like" evidence="6">
    <location>
        <begin position="2"/>
        <end position="27"/>
    </location>
</feature>
<gene>
    <name evidence="7" type="primary">Fam166a</name>
    <name evidence="7" type="ORF">HERCAC_R06936</name>
</gene>
<evidence type="ECO:0000256" key="1">
    <source>
        <dbReference type="ARBA" id="ARBA00004430"/>
    </source>
</evidence>
<reference evidence="7 8" key="1">
    <citation type="submission" date="2019-09" db="EMBL/GenBank/DDBJ databases">
        <title>Bird 10,000 Genomes (B10K) Project - Family phase.</title>
        <authorList>
            <person name="Zhang G."/>
        </authorList>
    </citation>
    <scope>NUCLEOTIDE SEQUENCE [LARGE SCALE GENOMIC DNA]</scope>
    <source>
        <strain evidence="7">B10K-DU-005-78</strain>
        <tissue evidence="7">Mixed tissue sample</tissue>
    </source>
</reference>
<organism evidence="7 8">
    <name type="scientific">Herpetotheres cachinnans</name>
    <name type="common">Laughing falcon</name>
    <name type="synonym">Falco cachinnans</name>
    <dbReference type="NCBI Taxonomy" id="56343"/>
    <lineage>
        <taxon>Eukaryota</taxon>
        <taxon>Metazoa</taxon>
        <taxon>Chordata</taxon>
        <taxon>Craniata</taxon>
        <taxon>Vertebrata</taxon>
        <taxon>Euteleostomi</taxon>
        <taxon>Archelosauria</taxon>
        <taxon>Archosauria</taxon>
        <taxon>Dinosauria</taxon>
        <taxon>Saurischia</taxon>
        <taxon>Theropoda</taxon>
        <taxon>Coelurosauria</taxon>
        <taxon>Aves</taxon>
        <taxon>Neognathae</taxon>
        <taxon>Neoaves</taxon>
        <taxon>Telluraves</taxon>
        <taxon>Australaves</taxon>
        <taxon>Falconiformes</taxon>
        <taxon>Falconidae</taxon>
        <taxon>Herpetotheres</taxon>
    </lineage>
</organism>
<proteinExistence type="inferred from homology"/>
<keyword evidence="8" id="KW-1185">Reference proteome</keyword>
<dbReference type="EMBL" id="VXAJ01000449">
    <property type="protein sequence ID" value="NXK11091.1"/>
    <property type="molecule type" value="Genomic_DNA"/>
</dbReference>
<comment type="similarity">
    <text evidence="5">Belongs to the CIMIP2 family.</text>
</comment>
<evidence type="ECO:0000259" key="6">
    <source>
        <dbReference type="Pfam" id="PF10629"/>
    </source>
</evidence>
<sequence length="55" mass="6213">SYEGSVPQYNYRFGETFGKSLCCLLMDPGVRKSPRPSLAPLHMQKFVGDFNGTER</sequence>
<dbReference type="InterPro" id="IPR018902">
    <property type="entry name" value="CMI2A-C-like_dom"/>
</dbReference>
<dbReference type="GO" id="GO:0005930">
    <property type="term" value="C:axoneme"/>
    <property type="evidence" value="ECO:0007669"/>
    <property type="project" value="UniProtKB-SubCell"/>
</dbReference>
<accession>A0A7L0GST5</accession>
<name>A0A7L0GST5_HERCA</name>
<keyword evidence="4" id="KW-0966">Cell projection</keyword>
<comment type="subcellular location">
    <subcellularLocation>
        <location evidence="1">Cytoplasm</location>
        <location evidence="1">Cytoskeleton</location>
        <location evidence="1">Cilium axoneme</location>
    </subcellularLocation>
</comment>
<evidence type="ECO:0000256" key="5">
    <source>
        <dbReference type="ARBA" id="ARBA00035661"/>
    </source>
</evidence>
<evidence type="ECO:0000313" key="8">
    <source>
        <dbReference type="Proteomes" id="UP000555649"/>
    </source>
</evidence>
<dbReference type="AlphaFoldDB" id="A0A7L0GST5"/>
<feature type="non-terminal residue" evidence="7">
    <location>
        <position position="55"/>
    </location>
</feature>
<feature type="non-terminal residue" evidence="7">
    <location>
        <position position="1"/>
    </location>
</feature>
<dbReference type="Proteomes" id="UP000555649">
    <property type="component" value="Unassembled WGS sequence"/>
</dbReference>
<evidence type="ECO:0000313" key="7">
    <source>
        <dbReference type="EMBL" id="NXK11091.1"/>
    </source>
</evidence>
<comment type="caution">
    <text evidence="7">The sequence shown here is derived from an EMBL/GenBank/DDBJ whole genome shotgun (WGS) entry which is preliminary data.</text>
</comment>
<dbReference type="Pfam" id="PF10629">
    <property type="entry name" value="CMI2B-like"/>
    <property type="match status" value="1"/>
</dbReference>
<protein>
    <submittedName>
        <fullName evidence="7">F166A protein</fullName>
    </submittedName>
</protein>
<evidence type="ECO:0000256" key="4">
    <source>
        <dbReference type="ARBA" id="ARBA00023273"/>
    </source>
</evidence>
<keyword evidence="2" id="KW-0963">Cytoplasm</keyword>